<protein>
    <submittedName>
        <fullName evidence="1">Uncharacterized protein</fullName>
    </submittedName>
</protein>
<name>A0ABP8PYG7_9GAMM</name>
<proteinExistence type="predicted"/>
<dbReference type="Proteomes" id="UP001501321">
    <property type="component" value="Unassembled WGS sequence"/>
</dbReference>
<dbReference type="EMBL" id="BAABFC010000003">
    <property type="protein sequence ID" value="GAA4494601.1"/>
    <property type="molecule type" value="Genomic_DNA"/>
</dbReference>
<comment type="caution">
    <text evidence="1">The sequence shown here is derived from an EMBL/GenBank/DDBJ whole genome shotgun (WGS) entry which is preliminary data.</text>
</comment>
<evidence type="ECO:0000313" key="1">
    <source>
        <dbReference type="EMBL" id="GAA4494601.1"/>
    </source>
</evidence>
<sequence length="125" mass="14438">MDFIIAFEKDGVTHIVLIEAKGVTSWGNKQMNSKVSRLKLIFEDNHCHNVKPHLVFLSPSKPQKLEMQTWSAWMKKDGSDNDFKFIPLSLPCGLMFVTRHKEPDSNGKEITKWTTKARRYVCKNS</sequence>
<keyword evidence="2" id="KW-1185">Reference proteome</keyword>
<gene>
    <name evidence="1" type="ORF">GCM10023095_06480</name>
</gene>
<evidence type="ECO:0000313" key="2">
    <source>
        <dbReference type="Proteomes" id="UP001501321"/>
    </source>
</evidence>
<reference evidence="2" key="1">
    <citation type="journal article" date="2019" name="Int. J. Syst. Evol. Microbiol.">
        <title>The Global Catalogue of Microorganisms (GCM) 10K type strain sequencing project: providing services to taxonomists for standard genome sequencing and annotation.</title>
        <authorList>
            <consortium name="The Broad Institute Genomics Platform"/>
            <consortium name="The Broad Institute Genome Sequencing Center for Infectious Disease"/>
            <person name="Wu L."/>
            <person name="Ma J."/>
        </authorList>
    </citation>
    <scope>NUCLEOTIDE SEQUENCE [LARGE SCALE GENOMIC DNA]</scope>
    <source>
        <strain evidence="2">JCM 32226</strain>
    </source>
</reference>
<organism evidence="1 2">
    <name type="scientific">Pseudaeromonas paramecii</name>
    <dbReference type="NCBI Taxonomy" id="2138166"/>
    <lineage>
        <taxon>Bacteria</taxon>
        <taxon>Pseudomonadati</taxon>
        <taxon>Pseudomonadota</taxon>
        <taxon>Gammaproteobacteria</taxon>
        <taxon>Aeromonadales</taxon>
        <taxon>Aeromonadaceae</taxon>
        <taxon>Pseudaeromonas</taxon>
    </lineage>
</organism>
<accession>A0ABP8PYG7</accession>